<dbReference type="PANTHER" id="PTHR43762">
    <property type="entry name" value="L-GULONOLACTONE OXIDASE"/>
    <property type="match status" value="1"/>
</dbReference>
<dbReference type="Gene3D" id="1.10.45.10">
    <property type="entry name" value="Vanillyl-alcohol Oxidase, Chain A, domain 4"/>
    <property type="match status" value="1"/>
</dbReference>
<dbReference type="InterPro" id="IPR016166">
    <property type="entry name" value="FAD-bd_PCMH"/>
</dbReference>
<dbReference type="SUPFAM" id="SSF56176">
    <property type="entry name" value="FAD-binding/transporter-associated domain-like"/>
    <property type="match status" value="1"/>
</dbReference>
<accession>A0A849AFQ9</accession>
<dbReference type="Proteomes" id="UP000557772">
    <property type="component" value="Unassembled WGS sequence"/>
</dbReference>
<dbReference type="Gene3D" id="3.30.43.10">
    <property type="entry name" value="Uridine Diphospho-n-acetylenolpyruvylglucosamine Reductase, domain 2"/>
    <property type="match status" value="1"/>
</dbReference>
<keyword evidence="7" id="KW-1185">Reference proteome</keyword>
<dbReference type="InterPro" id="IPR016167">
    <property type="entry name" value="FAD-bd_PCMH_sub1"/>
</dbReference>
<keyword evidence="3" id="KW-0560">Oxidoreductase</keyword>
<dbReference type="InterPro" id="IPR010031">
    <property type="entry name" value="FAD_lactone_oxidase-like"/>
</dbReference>
<sequence length="583" mass="63088">MTKPDPGTPGDPRHPRHAGRPGRPGLPEVPRRSLLAGVAASGLPVLLGVTPATAAERPAGYPTDASLYREVFRNWDGVVVSSALWTCAPRTRAELLAVVNWAYGAGWTVRPRGFRHSWAPLTVADGATDQQVLLVDTTQCLTATRMEGDAVRTEAGTRMDTLFAFLHQQRRSLLAAPAPGDVSVGGVLAVGAHGTGIPAKGEAHAPGRSFGTMSNQVLELRAIAWNPATGRYDEQTFSRSAPEAGALLAHLGRAFVTEVLLQTVPDYNLRCQSYTDIRSTELFADPSKVTSRSLTSLLDKAGRVGVIWYTFTQYPWVQVWTPTPNRPLLSRPTTGPYNFGFADNLPSPVPQLMGQLIAGMYWVAPAFGGAVLGTTASALTMALARDLWGPAKNFINFVKPTTLRVSAGSQAVVCRRADVQRVVHEFAESFSARLSAYQSRGQFPVNSCVEIRVTGVDDPADVATPGARVAELSPARPVDGRPELDTVVWLDILTMPGTAHEFDFFAENEQFIRTNYASYAVVRPEWSKRWATTPAGAWTDDAAMRGPIPAAFPQWDAAWATLDRLDPHHVFASELTTRLRGAS</sequence>
<evidence type="ECO:0000256" key="2">
    <source>
        <dbReference type="ARBA" id="ARBA00022827"/>
    </source>
</evidence>
<dbReference type="InterPro" id="IPR036318">
    <property type="entry name" value="FAD-bd_PCMH-like_sf"/>
</dbReference>
<name>A0A849AFQ9_9MICO</name>
<dbReference type="EMBL" id="JABENB010000001">
    <property type="protein sequence ID" value="NNG39259.1"/>
    <property type="molecule type" value="Genomic_DNA"/>
</dbReference>
<evidence type="ECO:0000313" key="6">
    <source>
        <dbReference type="EMBL" id="NNG39259.1"/>
    </source>
</evidence>
<keyword evidence="2" id="KW-0274">FAD</keyword>
<dbReference type="RefSeq" id="WP_171153860.1">
    <property type="nucleotide sequence ID" value="NZ_JABENB010000001.1"/>
</dbReference>
<evidence type="ECO:0000256" key="1">
    <source>
        <dbReference type="ARBA" id="ARBA00022630"/>
    </source>
</evidence>
<evidence type="ECO:0000313" key="7">
    <source>
        <dbReference type="Proteomes" id="UP000557772"/>
    </source>
</evidence>
<dbReference type="InterPro" id="IPR006311">
    <property type="entry name" value="TAT_signal"/>
</dbReference>
<reference evidence="6 7" key="1">
    <citation type="submission" date="2020-05" db="EMBL/GenBank/DDBJ databases">
        <title>Flexivirga sp. ID2601S isolated from air conditioner.</title>
        <authorList>
            <person name="Kim D.H."/>
        </authorList>
    </citation>
    <scope>NUCLEOTIDE SEQUENCE [LARGE SCALE GENOMIC DNA]</scope>
    <source>
        <strain evidence="6 7">ID2601S</strain>
    </source>
</reference>
<comment type="caution">
    <text evidence="6">The sequence shown here is derived from an EMBL/GenBank/DDBJ whole genome shotgun (WGS) entry which is preliminary data.</text>
</comment>
<dbReference type="PROSITE" id="PS51318">
    <property type="entry name" value="TAT"/>
    <property type="match status" value="1"/>
</dbReference>
<evidence type="ECO:0000259" key="5">
    <source>
        <dbReference type="PROSITE" id="PS51387"/>
    </source>
</evidence>
<dbReference type="AlphaFoldDB" id="A0A849AFQ9"/>
<dbReference type="Pfam" id="PF01565">
    <property type="entry name" value="FAD_binding_4"/>
    <property type="match status" value="1"/>
</dbReference>
<dbReference type="Gene3D" id="3.30.465.10">
    <property type="match status" value="1"/>
</dbReference>
<dbReference type="SUPFAM" id="SSF55103">
    <property type="entry name" value="FAD-linked oxidases, C-terminal domain"/>
    <property type="match status" value="1"/>
</dbReference>
<organism evidence="6 7">
    <name type="scientific">Flexivirga aerilata</name>
    <dbReference type="NCBI Taxonomy" id="1656889"/>
    <lineage>
        <taxon>Bacteria</taxon>
        <taxon>Bacillati</taxon>
        <taxon>Actinomycetota</taxon>
        <taxon>Actinomycetes</taxon>
        <taxon>Micrococcales</taxon>
        <taxon>Dermacoccaceae</taxon>
        <taxon>Flexivirga</taxon>
    </lineage>
</organism>
<feature type="region of interest" description="Disordered" evidence="4">
    <location>
        <begin position="1"/>
        <end position="29"/>
    </location>
</feature>
<dbReference type="InterPro" id="IPR015213">
    <property type="entry name" value="Cholesterol_OX_subst-bd"/>
</dbReference>
<dbReference type="PROSITE" id="PS51387">
    <property type="entry name" value="FAD_PCMH"/>
    <property type="match status" value="1"/>
</dbReference>
<dbReference type="InterPro" id="IPR016164">
    <property type="entry name" value="FAD-linked_Oxase-like_C"/>
</dbReference>
<dbReference type="InterPro" id="IPR006094">
    <property type="entry name" value="Oxid_FAD_bind_N"/>
</dbReference>
<keyword evidence="1" id="KW-0285">Flavoprotein</keyword>
<dbReference type="InterPro" id="IPR016170">
    <property type="entry name" value="Cytok_DH_C_sf"/>
</dbReference>
<dbReference type="GO" id="GO:0071949">
    <property type="term" value="F:FAD binding"/>
    <property type="evidence" value="ECO:0007669"/>
    <property type="project" value="InterPro"/>
</dbReference>
<dbReference type="Pfam" id="PF09129">
    <property type="entry name" value="Chol_subst-bind"/>
    <property type="match status" value="1"/>
</dbReference>
<evidence type="ECO:0000256" key="3">
    <source>
        <dbReference type="ARBA" id="ARBA00023002"/>
    </source>
</evidence>
<dbReference type="InterPro" id="IPR016171">
    <property type="entry name" value="Vanillyl_alc_oxidase_C-sub2"/>
</dbReference>
<evidence type="ECO:0000256" key="4">
    <source>
        <dbReference type="SAM" id="MobiDB-lite"/>
    </source>
</evidence>
<protein>
    <submittedName>
        <fullName evidence="6">FAD-binding protein</fullName>
    </submittedName>
</protein>
<proteinExistence type="predicted"/>
<gene>
    <name evidence="6" type="ORF">HJ588_08225</name>
</gene>
<dbReference type="InterPro" id="IPR016169">
    <property type="entry name" value="FAD-bd_PCMH_sub2"/>
</dbReference>
<dbReference type="GO" id="GO:0016899">
    <property type="term" value="F:oxidoreductase activity, acting on the CH-OH group of donors, oxygen as acceptor"/>
    <property type="evidence" value="ECO:0007669"/>
    <property type="project" value="InterPro"/>
</dbReference>
<dbReference type="Gene3D" id="3.40.462.10">
    <property type="entry name" value="FAD-linked oxidases, C-terminal domain"/>
    <property type="match status" value="1"/>
</dbReference>
<feature type="domain" description="FAD-binding PCMH-type" evidence="5">
    <location>
        <begin position="78"/>
        <end position="266"/>
    </location>
</feature>
<dbReference type="PANTHER" id="PTHR43762:SF1">
    <property type="entry name" value="D-ARABINONO-1,4-LACTONE OXIDASE"/>
    <property type="match status" value="1"/>
</dbReference>